<feature type="compositionally biased region" description="Polar residues" evidence="3">
    <location>
        <begin position="128"/>
        <end position="142"/>
    </location>
</feature>
<keyword evidence="1" id="KW-0479">Metal-binding</keyword>
<dbReference type="InterPro" id="IPR001584">
    <property type="entry name" value="Integrase_cat-core"/>
</dbReference>
<feature type="region of interest" description="Disordered" evidence="3">
    <location>
        <begin position="128"/>
        <end position="151"/>
    </location>
</feature>
<keyword evidence="2" id="KW-0378">Hydrolase</keyword>
<evidence type="ECO:0000256" key="1">
    <source>
        <dbReference type="ARBA" id="ARBA00022723"/>
    </source>
</evidence>
<dbReference type="PANTHER" id="PTHR42648:SF18">
    <property type="entry name" value="RETROTRANSPOSON, UNCLASSIFIED-LIKE PROTEIN"/>
    <property type="match status" value="1"/>
</dbReference>
<dbReference type="InterPro" id="IPR036397">
    <property type="entry name" value="RNaseH_sf"/>
</dbReference>
<dbReference type="Gene3D" id="3.30.420.10">
    <property type="entry name" value="Ribonuclease H-like superfamily/Ribonuclease H"/>
    <property type="match status" value="1"/>
</dbReference>
<proteinExistence type="predicted"/>
<feature type="region of interest" description="Disordered" evidence="3">
    <location>
        <begin position="72"/>
        <end position="111"/>
    </location>
</feature>
<dbReference type="PANTHER" id="PTHR42648">
    <property type="entry name" value="TRANSPOSASE, PUTATIVE-RELATED"/>
    <property type="match status" value="1"/>
</dbReference>
<comment type="caution">
    <text evidence="5">The sequence shown here is derived from an EMBL/GenBank/DDBJ whole genome shotgun (WGS) entry which is preliminary data.</text>
</comment>
<feature type="domain" description="Integrase catalytic" evidence="4">
    <location>
        <begin position="1"/>
        <end position="71"/>
    </location>
</feature>
<sequence length="285" mass="32374">MLTAPYAPQQNGIVERRNHTLLEMIRGIMKARGVPNYFWGEAVRHVTYIINRTPTRALVGVTPYEKFYGEKPNLEDLKPLNENTTNGPAVEEQPTHDSPRHTSTVHVTKSSTVHDTVPSIVHAIVPRQNTYQVTVHSPQTPTNEDDSEDDDAAIPVRHSTRNTSDTGTREEVQALRAWNTKLDNSLKEMGFQQYDLFMTGTSLGCINKFKKKMASQFEMSDLGELTYYLGIKVSQGKDCVEIKQERYERKILKESGMENCNANLYPMERDLKLSKVEDEPEVEAT</sequence>
<keyword evidence="6" id="KW-1185">Reference proteome</keyword>
<protein>
    <submittedName>
        <fullName evidence="5">Uncharacterized mitochondrial protein-like protein</fullName>
    </submittedName>
</protein>
<reference evidence="5" key="1">
    <citation type="journal article" date="2022" name="Int. J. Mol. Sci.">
        <title>Draft Genome of Tanacetum Coccineum: Genomic Comparison of Closely Related Tanacetum-Family Plants.</title>
        <authorList>
            <person name="Yamashiro T."/>
            <person name="Shiraishi A."/>
            <person name="Nakayama K."/>
            <person name="Satake H."/>
        </authorList>
    </citation>
    <scope>NUCLEOTIDE SEQUENCE</scope>
</reference>
<dbReference type="InterPro" id="IPR012337">
    <property type="entry name" value="RNaseH-like_sf"/>
</dbReference>
<dbReference type="Proteomes" id="UP001151760">
    <property type="component" value="Unassembled WGS sequence"/>
</dbReference>
<organism evidence="5 6">
    <name type="scientific">Tanacetum coccineum</name>
    <dbReference type="NCBI Taxonomy" id="301880"/>
    <lineage>
        <taxon>Eukaryota</taxon>
        <taxon>Viridiplantae</taxon>
        <taxon>Streptophyta</taxon>
        <taxon>Embryophyta</taxon>
        <taxon>Tracheophyta</taxon>
        <taxon>Spermatophyta</taxon>
        <taxon>Magnoliopsida</taxon>
        <taxon>eudicotyledons</taxon>
        <taxon>Gunneridae</taxon>
        <taxon>Pentapetalae</taxon>
        <taxon>asterids</taxon>
        <taxon>campanulids</taxon>
        <taxon>Asterales</taxon>
        <taxon>Asteraceae</taxon>
        <taxon>Asteroideae</taxon>
        <taxon>Anthemideae</taxon>
        <taxon>Anthemidinae</taxon>
        <taxon>Tanacetum</taxon>
    </lineage>
</organism>
<accession>A0ABQ5C5T6</accession>
<reference evidence="5" key="2">
    <citation type="submission" date="2022-01" db="EMBL/GenBank/DDBJ databases">
        <authorList>
            <person name="Yamashiro T."/>
            <person name="Shiraishi A."/>
            <person name="Satake H."/>
            <person name="Nakayama K."/>
        </authorList>
    </citation>
    <scope>NUCLEOTIDE SEQUENCE</scope>
</reference>
<evidence type="ECO:0000259" key="4">
    <source>
        <dbReference type="PROSITE" id="PS50994"/>
    </source>
</evidence>
<gene>
    <name evidence="5" type="ORF">Tco_0892277</name>
</gene>
<evidence type="ECO:0000256" key="3">
    <source>
        <dbReference type="SAM" id="MobiDB-lite"/>
    </source>
</evidence>
<dbReference type="EMBL" id="BQNB010013960">
    <property type="protein sequence ID" value="GJT22340.1"/>
    <property type="molecule type" value="Genomic_DNA"/>
</dbReference>
<evidence type="ECO:0000256" key="2">
    <source>
        <dbReference type="ARBA" id="ARBA00022801"/>
    </source>
</evidence>
<evidence type="ECO:0000313" key="5">
    <source>
        <dbReference type="EMBL" id="GJT22340.1"/>
    </source>
</evidence>
<name>A0ABQ5C5T6_9ASTR</name>
<feature type="compositionally biased region" description="Low complexity" evidence="3">
    <location>
        <begin position="101"/>
        <end position="111"/>
    </location>
</feature>
<dbReference type="SUPFAM" id="SSF53098">
    <property type="entry name" value="Ribonuclease H-like"/>
    <property type="match status" value="1"/>
</dbReference>
<dbReference type="PROSITE" id="PS50994">
    <property type="entry name" value="INTEGRASE"/>
    <property type="match status" value="1"/>
</dbReference>
<dbReference type="InterPro" id="IPR039537">
    <property type="entry name" value="Retrotran_Ty1/copia-like"/>
</dbReference>
<evidence type="ECO:0000313" key="6">
    <source>
        <dbReference type="Proteomes" id="UP001151760"/>
    </source>
</evidence>
<dbReference type="InterPro" id="IPR013103">
    <property type="entry name" value="RVT_2"/>
</dbReference>
<dbReference type="Pfam" id="PF07727">
    <property type="entry name" value="RVT_2"/>
    <property type="match status" value="1"/>
</dbReference>